<feature type="region of interest" description="Disordered" evidence="1">
    <location>
        <begin position="52"/>
        <end position="72"/>
    </location>
</feature>
<dbReference type="RefSeq" id="WP_123918920.1">
    <property type="nucleotide sequence ID" value="NZ_RKRA01000001.1"/>
</dbReference>
<gene>
    <name evidence="2" type="ORF">EDD32_3124</name>
</gene>
<keyword evidence="3" id="KW-1185">Reference proteome</keyword>
<evidence type="ECO:0000313" key="2">
    <source>
        <dbReference type="EMBL" id="RPF28591.1"/>
    </source>
</evidence>
<evidence type="ECO:0000313" key="3">
    <source>
        <dbReference type="Proteomes" id="UP000280726"/>
    </source>
</evidence>
<proteinExistence type="predicted"/>
<comment type="caution">
    <text evidence="2">The sequence shown here is derived from an EMBL/GenBank/DDBJ whole genome shotgun (WGS) entry which is preliminary data.</text>
</comment>
<organism evidence="2 3">
    <name type="scientific">Georgenia muralis</name>
    <dbReference type="NCBI Taxonomy" id="154117"/>
    <lineage>
        <taxon>Bacteria</taxon>
        <taxon>Bacillati</taxon>
        <taxon>Actinomycetota</taxon>
        <taxon>Actinomycetes</taxon>
        <taxon>Micrococcales</taxon>
        <taxon>Bogoriellaceae</taxon>
        <taxon>Georgenia</taxon>
    </lineage>
</organism>
<evidence type="ECO:0000256" key="1">
    <source>
        <dbReference type="SAM" id="MobiDB-lite"/>
    </source>
</evidence>
<dbReference type="Proteomes" id="UP000280726">
    <property type="component" value="Unassembled WGS sequence"/>
</dbReference>
<name>A0A3N5AAD9_9MICO</name>
<feature type="compositionally biased region" description="Pro residues" evidence="1">
    <location>
        <begin position="56"/>
        <end position="65"/>
    </location>
</feature>
<dbReference type="OrthoDB" id="3239891at2"/>
<accession>A0A3N5AAD9</accession>
<dbReference type="AlphaFoldDB" id="A0A3N5AAD9"/>
<dbReference type="EMBL" id="RKRA01000001">
    <property type="protein sequence ID" value="RPF28591.1"/>
    <property type="molecule type" value="Genomic_DNA"/>
</dbReference>
<sequence length="235" mass="24499">MLPLRWSTARPVHRVHVVLGALLVLVVAAFTAYGLLATGNTADSVRAAPVTAAANPPAPPAPPAPVTVTTPTAPAPAGLSPIAGTGDPVAFATAVARALFDWDTTGSHTRADHKGRLLAVADPTGVESPGLVADLGGYLPSAQTWDFLAGYDTRQWIDVTGARVPDEWHAVAAGSGLAPGTTALTVTGVRHRAGTWESREVTERFDVAFTAVVVCGPTYPRCYLLRLSRLDEPLR</sequence>
<protein>
    <submittedName>
        <fullName evidence="2">Uncharacterized protein</fullName>
    </submittedName>
</protein>
<reference evidence="2 3" key="1">
    <citation type="submission" date="2018-11" db="EMBL/GenBank/DDBJ databases">
        <title>Sequencing the genomes of 1000 actinobacteria strains.</title>
        <authorList>
            <person name="Klenk H.-P."/>
        </authorList>
    </citation>
    <scope>NUCLEOTIDE SEQUENCE [LARGE SCALE GENOMIC DNA]</scope>
    <source>
        <strain evidence="2 3">DSM 14418</strain>
    </source>
</reference>